<dbReference type="Proteomes" id="UP000214760">
    <property type="component" value="Unassembled WGS sequence"/>
</dbReference>
<reference evidence="1 2" key="1">
    <citation type="submission" date="2016-10" db="EMBL/GenBank/DDBJ databases">
        <authorList>
            <person name="de Groot N.N."/>
        </authorList>
    </citation>
    <scope>NUCLEOTIDE SEQUENCE [LARGE SCALE GENOMIC DNA]</scope>
    <source>
        <strain evidence="1 2">F</strain>
    </source>
</reference>
<protein>
    <submittedName>
        <fullName evidence="1">Uncharacterized protein</fullName>
    </submittedName>
</protein>
<evidence type="ECO:0000313" key="2">
    <source>
        <dbReference type="Proteomes" id="UP000214760"/>
    </source>
</evidence>
<accession>A0A1I6KI20</accession>
<dbReference type="AlphaFoldDB" id="A0A1I6KI20"/>
<sequence>MNPKQVKDLLVDKIKLVSANAKSFCIDSDKNFSRKRKLTMEKIITGIIGMG</sequence>
<gene>
    <name evidence="1" type="ORF">SAMN02910262_02578</name>
</gene>
<evidence type="ECO:0000313" key="1">
    <source>
        <dbReference type="EMBL" id="SFR90873.1"/>
    </source>
</evidence>
<organism evidence="1 2">
    <name type="scientific">[Clostridium] aminophilum</name>
    <dbReference type="NCBI Taxonomy" id="1526"/>
    <lineage>
        <taxon>Bacteria</taxon>
        <taxon>Bacillati</taxon>
        <taxon>Bacillota</taxon>
        <taxon>Clostridia</taxon>
        <taxon>Lachnospirales</taxon>
        <taxon>Lachnospiraceae</taxon>
    </lineage>
</organism>
<feature type="non-terminal residue" evidence="1">
    <location>
        <position position="51"/>
    </location>
</feature>
<dbReference type="EMBL" id="FOZC01000020">
    <property type="protein sequence ID" value="SFR90873.1"/>
    <property type="molecule type" value="Genomic_DNA"/>
</dbReference>
<proteinExistence type="predicted"/>
<name>A0A1I6KI20_9FIRM</name>